<evidence type="ECO:0000256" key="3">
    <source>
        <dbReference type="SAM" id="MobiDB-lite"/>
    </source>
</evidence>
<dbReference type="SUPFAM" id="SSF49384">
    <property type="entry name" value="Carbohydrate-binding domain"/>
    <property type="match status" value="1"/>
</dbReference>
<evidence type="ECO:0000256" key="1">
    <source>
        <dbReference type="ARBA" id="ARBA00022729"/>
    </source>
</evidence>
<dbReference type="PROSITE" id="PS51173">
    <property type="entry name" value="CBM2"/>
    <property type="match status" value="1"/>
</dbReference>
<dbReference type="Gene3D" id="2.60.40.290">
    <property type="match status" value="1"/>
</dbReference>
<sequence>MKASLHRFLAAPAWPGPRVPSRAEPAGRQPRISPRGLAKPRADGGRKESGVSTRPDPAEPDEGPALEPIRVLRPRRTDALAELFKEWEQDQAGYETVAVPVALPGAEDATQELPAVAEDTAGARRRGRPGPAGPGFRRTAVAVAVTAAAVIGFGGALLLPGHDDDATAGEPAPSETASAAEPDPTAPAAPGEGEAGDPACTASFRTVNSWQGGFQGEVTVTNAPAASASGWTATVVPPDGARLTQVWDGTLATARDGRATVTNASWNGALAPGASVTFGFLADTSDASGQPSATVTCAATAGAS</sequence>
<feature type="region of interest" description="Disordered" evidence="3">
    <location>
        <begin position="109"/>
        <end position="136"/>
    </location>
</feature>
<evidence type="ECO:0000313" key="5">
    <source>
        <dbReference type="EMBL" id="QOV41222.1"/>
    </source>
</evidence>
<feature type="region of interest" description="Disordered" evidence="3">
    <location>
        <begin position="1"/>
        <end position="72"/>
    </location>
</feature>
<proteinExistence type="predicted"/>
<evidence type="ECO:0000259" key="4">
    <source>
        <dbReference type="PROSITE" id="PS51173"/>
    </source>
</evidence>
<gene>
    <name evidence="5" type="ORF">IM697_21005</name>
</gene>
<feature type="domain" description="CBM2" evidence="4">
    <location>
        <begin position="193"/>
        <end position="300"/>
    </location>
</feature>
<keyword evidence="6" id="KW-1185">Reference proteome</keyword>
<dbReference type="InterPro" id="IPR001919">
    <property type="entry name" value="CBD2"/>
</dbReference>
<keyword evidence="1" id="KW-0732">Signal</keyword>
<organism evidence="5 6">
    <name type="scientific">Streptomyces ferrugineus</name>
    <dbReference type="NCBI Taxonomy" id="1413221"/>
    <lineage>
        <taxon>Bacteria</taxon>
        <taxon>Bacillati</taxon>
        <taxon>Actinomycetota</taxon>
        <taxon>Actinomycetes</taxon>
        <taxon>Kitasatosporales</taxon>
        <taxon>Streptomycetaceae</taxon>
        <taxon>Streptomyces</taxon>
    </lineage>
</organism>
<dbReference type="EMBL" id="CP063373">
    <property type="protein sequence ID" value="QOV41222.1"/>
    <property type="molecule type" value="Genomic_DNA"/>
</dbReference>
<feature type="compositionally biased region" description="Basic and acidic residues" evidence="3">
    <location>
        <begin position="40"/>
        <end position="49"/>
    </location>
</feature>
<dbReference type="KEGG" id="sfeu:IM697_21005"/>
<reference evidence="5 6" key="1">
    <citation type="submission" date="2020-10" db="EMBL/GenBank/DDBJ databases">
        <title>Streptomyces ferrugineus complate genome analysis.</title>
        <authorList>
            <person name="Anwar N."/>
        </authorList>
    </citation>
    <scope>NUCLEOTIDE SEQUENCE [LARGE SCALE GENOMIC DNA]</scope>
    <source>
        <strain evidence="5 6">CCTCC AA2014009</strain>
    </source>
</reference>
<name>A0A7M2SY31_9ACTN</name>
<dbReference type="GO" id="GO:0030247">
    <property type="term" value="F:polysaccharide binding"/>
    <property type="evidence" value="ECO:0007669"/>
    <property type="project" value="UniProtKB-UniRule"/>
</dbReference>
<keyword evidence="2" id="KW-0119">Carbohydrate metabolism</keyword>
<dbReference type="GO" id="GO:0004553">
    <property type="term" value="F:hydrolase activity, hydrolyzing O-glycosyl compounds"/>
    <property type="evidence" value="ECO:0007669"/>
    <property type="project" value="InterPro"/>
</dbReference>
<dbReference type="InterPro" id="IPR012291">
    <property type="entry name" value="CBM2_carb-bd_dom_sf"/>
</dbReference>
<protein>
    <submittedName>
        <fullName evidence="5">Cellulose binding domain-containing protein</fullName>
    </submittedName>
</protein>
<accession>A0A7M2SY31</accession>
<dbReference type="Pfam" id="PF00553">
    <property type="entry name" value="CBM_2"/>
    <property type="match status" value="1"/>
</dbReference>
<dbReference type="SMART" id="SM00637">
    <property type="entry name" value="CBD_II"/>
    <property type="match status" value="1"/>
</dbReference>
<dbReference type="Proteomes" id="UP000594205">
    <property type="component" value="Chromosome"/>
</dbReference>
<keyword evidence="2" id="KW-0624">Polysaccharide degradation</keyword>
<dbReference type="GO" id="GO:0000272">
    <property type="term" value="P:polysaccharide catabolic process"/>
    <property type="evidence" value="ECO:0007669"/>
    <property type="project" value="UniProtKB-KW"/>
</dbReference>
<feature type="compositionally biased region" description="Low complexity" evidence="3">
    <location>
        <begin position="168"/>
        <end position="199"/>
    </location>
</feature>
<feature type="region of interest" description="Disordered" evidence="3">
    <location>
        <begin position="162"/>
        <end position="200"/>
    </location>
</feature>
<evidence type="ECO:0000313" key="6">
    <source>
        <dbReference type="Proteomes" id="UP000594205"/>
    </source>
</evidence>
<dbReference type="AlphaFoldDB" id="A0A7M2SY31"/>
<evidence type="ECO:0000256" key="2">
    <source>
        <dbReference type="ARBA" id="ARBA00023326"/>
    </source>
</evidence>
<dbReference type="InterPro" id="IPR008965">
    <property type="entry name" value="CBM2/CBM3_carb-bd_dom_sf"/>
</dbReference>